<evidence type="ECO:0000313" key="2">
    <source>
        <dbReference type="Proteomes" id="UP000006238"/>
    </source>
</evidence>
<dbReference type="STRING" id="45851.BHV86_05600"/>
<dbReference type="RefSeq" id="WP_005602787.1">
    <property type="nucleotide sequence ID" value="NZ_GG663524.1"/>
</dbReference>
<keyword evidence="2" id="KW-1185">Reference proteome</keyword>
<organism evidence="1 2">
    <name type="scientific">Eshraghiella crossota DSM 2876</name>
    <dbReference type="NCBI Taxonomy" id="511680"/>
    <lineage>
        <taxon>Bacteria</taxon>
        <taxon>Bacillati</taxon>
        <taxon>Bacillota</taxon>
        <taxon>Clostridia</taxon>
        <taxon>Lachnospirales</taxon>
        <taxon>Lachnospiraceae</taxon>
        <taxon>Eshraghiella</taxon>
    </lineage>
</organism>
<name>D4RZP5_9FIRM</name>
<comment type="caution">
    <text evidence="1">The sequence shown here is derived from an EMBL/GenBank/DDBJ whole genome shotgun (WGS) entry which is preliminary data.</text>
</comment>
<gene>
    <name evidence="1" type="ORF">BUTYVIB_01302</name>
</gene>
<reference evidence="1 2" key="1">
    <citation type="submission" date="2010-02" db="EMBL/GenBank/DDBJ databases">
        <authorList>
            <person name="Weinstock G."/>
            <person name="Sodergren E."/>
            <person name="Clifton S."/>
            <person name="Fulton L."/>
            <person name="Fulton B."/>
            <person name="Courtney L."/>
            <person name="Fronick C."/>
            <person name="Harrison M."/>
            <person name="Strong C."/>
            <person name="Farmer C."/>
            <person name="Delahaunty K."/>
            <person name="Markovic C."/>
            <person name="Hall O."/>
            <person name="Minx P."/>
            <person name="Tomlinson C."/>
            <person name="Mitreva M."/>
            <person name="Nelson J."/>
            <person name="Hou S."/>
            <person name="Wollam A."/>
            <person name="Pepin K.H."/>
            <person name="Johnson M."/>
            <person name="Bhonagiri V."/>
            <person name="Zhang X."/>
            <person name="Suruliraj S."/>
            <person name="Warren W."/>
            <person name="Chinwalla A."/>
            <person name="Mardis E.R."/>
            <person name="Wilson R.K."/>
        </authorList>
    </citation>
    <scope>NUCLEOTIDE SEQUENCE [LARGE SCALE GENOMIC DNA]</scope>
    <source>
        <strain evidence="1 2">DSM 2876</strain>
    </source>
</reference>
<protein>
    <submittedName>
        <fullName evidence="1">Uncharacterized protein</fullName>
    </submittedName>
</protein>
<dbReference type="eggNOG" id="ENOG5032Z1F">
    <property type="taxonomic scope" value="Bacteria"/>
</dbReference>
<dbReference type="GeneID" id="98917463"/>
<dbReference type="EMBL" id="ABWN01000029">
    <property type="protein sequence ID" value="EFF68469.1"/>
    <property type="molecule type" value="Genomic_DNA"/>
</dbReference>
<dbReference type="HOGENOM" id="CLU_175375_2_0_9"/>
<dbReference type="AlphaFoldDB" id="D4RZP5"/>
<dbReference type="Proteomes" id="UP000006238">
    <property type="component" value="Unassembled WGS sequence"/>
</dbReference>
<proteinExistence type="predicted"/>
<sequence length="75" mass="8262">MNPASMIKLMKAKNTFSANHPKFISYIKAVFGTGIPEDSVIEITVTKPGGQPMTTNIKVKQSDLELIEELKQIAK</sequence>
<accession>D4RZP5</accession>
<evidence type="ECO:0000313" key="1">
    <source>
        <dbReference type="EMBL" id="EFF68469.1"/>
    </source>
</evidence>